<organism evidence="2 3">
    <name type="scientific">Colletotrichum destructivum</name>
    <dbReference type="NCBI Taxonomy" id="34406"/>
    <lineage>
        <taxon>Eukaryota</taxon>
        <taxon>Fungi</taxon>
        <taxon>Dikarya</taxon>
        <taxon>Ascomycota</taxon>
        <taxon>Pezizomycotina</taxon>
        <taxon>Sordariomycetes</taxon>
        <taxon>Hypocreomycetidae</taxon>
        <taxon>Glomerellales</taxon>
        <taxon>Glomerellaceae</taxon>
        <taxon>Colletotrichum</taxon>
        <taxon>Colletotrichum destructivum species complex</taxon>
    </lineage>
</organism>
<dbReference type="EMBL" id="CP137316">
    <property type="protein sequence ID" value="WQF90502.1"/>
    <property type="molecule type" value="Genomic_DNA"/>
</dbReference>
<sequence length="145" mass="15863">MPTGTPLESNSNDDTASSPESTYISTPTAPSPTPQAIRPKLTIPLSTPLQPWQTGSPVHHSYQSTRSAHSLRSTDSTQSDPRPPEDSTPYPHSGIPRSTYPRKGPEGEYIVRVYQSPTRLSDTSLLSTTTRQRRLAMSGNLQTVF</sequence>
<reference evidence="3" key="1">
    <citation type="journal article" date="2023" name="bioRxiv">
        <title>Complete genome of the Medicago anthracnose fungus, Colletotrichum destructivum, reveals a mini-chromosome-like region within a core chromosome.</title>
        <authorList>
            <person name="Lapalu N."/>
            <person name="Simon A."/>
            <person name="Lu A."/>
            <person name="Plaumann P.-L."/>
            <person name="Amselem J."/>
            <person name="Pigne S."/>
            <person name="Auger A."/>
            <person name="Koch C."/>
            <person name="Dallery J.-F."/>
            <person name="O'Connell R.J."/>
        </authorList>
    </citation>
    <scope>NUCLEOTIDE SEQUENCE [LARGE SCALE GENOMIC DNA]</scope>
    <source>
        <strain evidence="3">CBS 520.97</strain>
    </source>
</reference>
<dbReference type="KEGG" id="cdet:87952016"/>
<gene>
    <name evidence="2" type="ORF">CDEST_15516</name>
</gene>
<feature type="compositionally biased region" description="Polar residues" evidence="1">
    <location>
        <begin position="44"/>
        <end position="80"/>
    </location>
</feature>
<evidence type="ECO:0000256" key="1">
    <source>
        <dbReference type="SAM" id="MobiDB-lite"/>
    </source>
</evidence>
<dbReference type="AlphaFoldDB" id="A0AAX4J4I9"/>
<proteinExistence type="predicted"/>
<dbReference type="GeneID" id="87952016"/>
<feature type="compositionally biased region" description="Polar residues" evidence="1">
    <location>
        <begin position="1"/>
        <end position="20"/>
    </location>
</feature>
<protein>
    <submittedName>
        <fullName evidence="2">Uncharacterized protein</fullName>
    </submittedName>
</protein>
<evidence type="ECO:0000313" key="2">
    <source>
        <dbReference type="EMBL" id="WQF90502.1"/>
    </source>
</evidence>
<evidence type="ECO:0000313" key="3">
    <source>
        <dbReference type="Proteomes" id="UP001322277"/>
    </source>
</evidence>
<dbReference type="RefSeq" id="XP_062787723.1">
    <property type="nucleotide sequence ID" value="XM_062931672.1"/>
</dbReference>
<name>A0AAX4J4I9_9PEZI</name>
<accession>A0AAX4J4I9</accession>
<keyword evidence="3" id="KW-1185">Reference proteome</keyword>
<dbReference type="Proteomes" id="UP001322277">
    <property type="component" value="Chromosome 12"/>
</dbReference>
<feature type="region of interest" description="Disordered" evidence="1">
    <location>
        <begin position="1"/>
        <end position="109"/>
    </location>
</feature>